<keyword evidence="3" id="KW-1185">Reference proteome</keyword>
<gene>
    <name evidence="2" type="ORF">QUW44_04850</name>
</gene>
<dbReference type="EC" id="3.1.3.27" evidence="2"/>
<proteinExistence type="predicted"/>
<keyword evidence="2" id="KW-0378">Hydrolase</keyword>
<feature type="domain" description="YutG/PgpA" evidence="1">
    <location>
        <begin position="59"/>
        <end position="160"/>
    </location>
</feature>
<dbReference type="SUPFAM" id="SSF101307">
    <property type="entry name" value="YutG-like"/>
    <property type="match status" value="1"/>
</dbReference>
<dbReference type="EMBL" id="JAUDDW010000014">
    <property type="protein sequence ID" value="MDM8266490.1"/>
    <property type="molecule type" value="Genomic_DNA"/>
</dbReference>
<reference evidence="2 3" key="2">
    <citation type="submission" date="2023-06" db="EMBL/GenBank/DDBJ databases">
        <authorList>
            <person name="Zeman M."/>
            <person name="Kubasova T."/>
            <person name="Jahodarova E."/>
            <person name="Nykrynova M."/>
            <person name="Rychlik I."/>
        </authorList>
    </citation>
    <scope>NUCLEOTIDE SEQUENCE [LARGE SCALE GENOMIC DNA]</scope>
    <source>
        <strain evidence="2 3">161_Gplus</strain>
    </source>
</reference>
<accession>A0ABT7UXQ5</accession>
<sequence>MATNKKYDYPDSELYAYVRGELDKRNINEKTVGEAAYELQHEYLPHLTVSDFGNELNNILAKREVLNILAMGFTIDNFAQKKQLPSPLQDIMENDAGVWQLDEMFAVSIAQLYGMLSVTNFGYADKAKVGWASSSDNSPDHITVFADDLFLALVSAVIGRCGHGSKLNLDDTAEDEMVNEPDSIPTEEEFLNEVYGVDWNKLGDELEEAFTHDYYIAVSLTKDNVLRIDFADNSFTHEYSRGVSLHRLYKFISDYLSDNFGEVWQFNINHNALESWLSTYIAAYMRNTNMYIDPEDAEDNKLLENLRDNPSAFAAGLAQFLINALGDRKENRHE</sequence>
<dbReference type="InterPro" id="IPR036681">
    <property type="entry name" value="PgpA-like_sf"/>
</dbReference>
<name>A0ABT7UXQ5_9LACO</name>
<dbReference type="InterPro" id="IPR007686">
    <property type="entry name" value="YutG/PgpA"/>
</dbReference>
<dbReference type="GO" id="GO:0008962">
    <property type="term" value="F:phosphatidylglycerophosphatase activity"/>
    <property type="evidence" value="ECO:0007669"/>
    <property type="project" value="UniProtKB-EC"/>
</dbReference>
<dbReference type="Pfam" id="PF04608">
    <property type="entry name" value="PgpA"/>
    <property type="match status" value="1"/>
</dbReference>
<reference evidence="3" key="1">
    <citation type="submission" date="2023-06" db="EMBL/GenBank/DDBJ databases">
        <title>Identification and characterization of horizontal gene transfer across gut microbiota members of farm animals based on homology search.</title>
        <authorList>
            <person name="Zeman M."/>
            <person name="Kubasova T."/>
            <person name="Jahodarova E."/>
            <person name="Nykrynova M."/>
            <person name="Rychlik I."/>
        </authorList>
    </citation>
    <scope>NUCLEOTIDE SEQUENCE [LARGE SCALE GENOMIC DNA]</scope>
    <source>
        <strain evidence="3">161_Gplus</strain>
    </source>
</reference>
<protein>
    <submittedName>
        <fullName evidence="2">Phosphatidylglycerophosphatase A</fullName>
        <ecNumber evidence="2">3.1.3.27</ecNumber>
    </submittedName>
</protein>
<evidence type="ECO:0000259" key="1">
    <source>
        <dbReference type="Pfam" id="PF04608"/>
    </source>
</evidence>
<dbReference type="Gene3D" id="1.10.3760.10">
    <property type="entry name" value="PgpA-like"/>
    <property type="match status" value="1"/>
</dbReference>
<comment type="caution">
    <text evidence="2">The sequence shown here is derived from an EMBL/GenBank/DDBJ whole genome shotgun (WGS) entry which is preliminary data.</text>
</comment>
<dbReference type="RefSeq" id="WP_289586102.1">
    <property type="nucleotide sequence ID" value="NZ_JAUDDW010000014.1"/>
</dbReference>
<organism evidence="2 3">
    <name type="scientific">Limosilactobacillus pontis</name>
    <dbReference type="NCBI Taxonomy" id="35787"/>
    <lineage>
        <taxon>Bacteria</taxon>
        <taxon>Bacillati</taxon>
        <taxon>Bacillota</taxon>
        <taxon>Bacilli</taxon>
        <taxon>Lactobacillales</taxon>
        <taxon>Lactobacillaceae</taxon>
        <taxon>Limosilactobacillus</taxon>
    </lineage>
</organism>
<evidence type="ECO:0000313" key="2">
    <source>
        <dbReference type="EMBL" id="MDM8266490.1"/>
    </source>
</evidence>
<dbReference type="Proteomes" id="UP001529343">
    <property type="component" value="Unassembled WGS sequence"/>
</dbReference>
<evidence type="ECO:0000313" key="3">
    <source>
        <dbReference type="Proteomes" id="UP001529343"/>
    </source>
</evidence>